<dbReference type="EMBL" id="CP115611">
    <property type="protein sequence ID" value="WBW72367.1"/>
    <property type="molecule type" value="Genomic_DNA"/>
</dbReference>
<dbReference type="AlphaFoldDB" id="A0AAE9W9S7"/>
<dbReference type="KEGG" id="som:SOMG_01708"/>
<evidence type="ECO:0000313" key="2">
    <source>
        <dbReference type="EMBL" id="WBW72367.1"/>
    </source>
</evidence>
<dbReference type="GeneID" id="80875190"/>
<gene>
    <name evidence="2" type="primary">snf30</name>
    <name evidence="2" type="ORF">SOMG_01708</name>
</gene>
<reference evidence="2 3" key="1">
    <citation type="journal article" date="2023" name="G3 (Bethesda)">
        <title>A high-quality reference genome for the fission yeast Schizosaccharomyces osmophilus.</title>
        <authorList>
            <person name="Jia G.S."/>
            <person name="Zhang W.C."/>
            <person name="Liang Y."/>
            <person name="Liu X.H."/>
            <person name="Rhind N."/>
            <person name="Pidoux A."/>
            <person name="Brysch-Herzberg M."/>
            <person name="Du L.L."/>
        </authorList>
    </citation>
    <scope>NUCLEOTIDE SEQUENCE [LARGE SCALE GENOMIC DNA]</scope>
    <source>
        <strain evidence="2 3">CBS 15793</strain>
    </source>
</reference>
<evidence type="ECO:0000313" key="3">
    <source>
        <dbReference type="Proteomes" id="UP001212411"/>
    </source>
</evidence>
<evidence type="ECO:0000256" key="1">
    <source>
        <dbReference type="SAM" id="MobiDB-lite"/>
    </source>
</evidence>
<sequence length="255" mass="28972">MNTASGNVSTTLQDHERLNKLLEINSHLLWRCAELHQIKKLYASDADIQSKMAIMLTRYMRRIKDNLAFLASLASGRQTQTTLPPLTCPEGMPYLEPHYEVLRQMFQKSQSKAPSYPVQNAESNPQNSPYGHFNSTSLDNSFPNKSFDNGANPNGQRASPTVVNTLRSQQDLMNSYNSYPQTQYSIMNPTMARNSTDMRPPVAATRTTPDTIQLNNAPQNVYSQDMYSNMQQKLPDSGQQHVPMFNQYQQNIYPK</sequence>
<feature type="region of interest" description="Disordered" evidence="1">
    <location>
        <begin position="110"/>
        <end position="160"/>
    </location>
</feature>
<proteinExistence type="predicted"/>
<organism evidence="2 3">
    <name type="scientific">Schizosaccharomyces osmophilus</name>
    <dbReference type="NCBI Taxonomy" id="2545709"/>
    <lineage>
        <taxon>Eukaryota</taxon>
        <taxon>Fungi</taxon>
        <taxon>Dikarya</taxon>
        <taxon>Ascomycota</taxon>
        <taxon>Taphrinomycotina</taxon>
        <taxon>Schizosaccharomycetes</taxon>
        <taxon>Schizosaccharomycetales</taxon>
        <taxon>Schizosaccharomycetaceae</taxon>
        <taxon>Schizosaccharomyces</taxon>
    </lineage>
</organism>
<dbReference type="RefSeq" id="XP_056036610.1">
    <property type="nucleotide sequence ID" value="XM_056180501.1"/>
</dbReference>
<protein>
    <submittedName>
        <fullName evidence="2">SWI/SNF complex subunit Snf30</fullName>
    </submittedName>
</protein>
<accession>A0AAE9W9S7</accession>
<keyword evidence="3" id="KW-1185">Reference proteome</keyword>
<name>A0AAE9W9S7_9SCHI</name>
<dbReference type="Proteomes" id="UP001212411">
    <property type="component" value="Chromosome 1"/>
</dbReference>